<organism evidence="1 2">
    <name type="scientific">Acacia crassicarpa</name>
    <name type="common">northern wattle</name>
    <dbReference type="NCBI Taxonomy" id="499986"/>
    <lineage>
        <taxon>Eukaryota</taxon>
        <taxon>Viridiplantae</taxon>
        <taxon>Streptophyta</taxon>
        <taxon>Embryophyta</taxon>
        <taxon>Tracheophyta</taxon>
        <taxon>Spermatophyta</taxon>
        <taxon>Magnoliopsida</taxon>
        <taxon>eudicotyledons</taxon>
        <taxon>Gunneridae</taxon>
        <taxon>Pentapetalae</taxon>
        <taxon>rosids</taxon>
        <taxon>fabids</taxon>
        <taxon>Fabales</taxon>
        <taxon>Fabaceae</taxon>
        <taxon>Caesalpinioideae</taxon>
        <taxon>mimosoid clade</taxon>
        <taxon>Acacieae</taxon>
        <taxon>Acacia</taxon>
    </lineage>
</organism>
<reference evidence="1" key="1">
    <citation type="submission" date="2023-10" db="EMBL/GenBank/DDBJ databases">
        <title>Chromosome-level genome of the transformable northern wattle, Acacia crassicarpa.</title>
        <authorList>
            <person name="Massaro I."/>
            <person name="Sinha N.R."/>
            <person name="Poethig S."/>
            <person name="Leichty A.R."/>
        </authorList>
    </citation>
    <scope>NUCLEOTIDE SEQUENCE</scope>
    <source>
        <strain evidence="1">Acra3RX</strain>
        <tissue evidence="1">Leaf</tissue>
    </source>
</reference>
<dbReference type="EMBL" id="JAWXYG010000010">
    <property type="protein sequence ID" value="KAK4261290.1"/>
    <property type="molecule type" value="Genomic_DNA"/>
</dbReference>
<evidence type="ECO:0000313" key="1">
    <source>
        <dbReference type="EMBL" id="KAK4261290.1"/>
    </source>
</evidence>
<sequence>MPTCKAKVVATKQSSYPCVSVLDLSNLISATLSEDLAVATTSTRGDHLPLHIFATAGVSSSPRVWTKLIANKGRDLSATRFVSFYLVMSDDEEDEFGRKGDEH</sequence>
<keyword evidence="2" id="KW-1185">Reference proteome</keyword>
<comment type="caution">
    <text evidence="1">The sequence shown here is derived from an EMBL/GenBank/DDBJ whole genome shotgun (WGS) entry which is preliminary data.</text>
</comment>
<evidence type="ECO:0000313" key="2">
    <source>
        <dbReference type="Proteomes" id="UP001293593"/>
    </source>
</evidence>
<accession>A0AAE1K151</accession>
<dbReference type="Proteomes" id="UP001293593">
    <property type="component" value="Unassembled WGS sequence"/>
</dbReference>
<gene>
    <name evidence="1" type="ORF">QN277_004310</name>
</gene>
<proteinExistence type="predicted"/>
<name>A0AAE1K151_9FABA</name>
<dbReference type="AlphaFoldDB" id="A0AAE1K151"/>
<protein>
    <submittedName>
        <fullName evidence="1">Uncharacterized protein</fullName>
    </submittedName>
</protein>